<name>K2MLG3_9HYPH</name>
<dbReference type="OrthoDB" id="9810154at2"/>
<protein>
    <recommendedName>
        <fullName evidence="4">Phosphohistidine phosphatase SixA</fullName>
    </recommendedName>
</protein>
<keyword evidence="3" id="KW-1185">Reference proteome</keyword>
<feature type="binding site" evidence="1">
    <location>
        <position position="58"/>
    </location>
    <ligand>
        <name>substrate</name>
    </ligand>
</feature>
<organism evidence="2 3">
    <name type="scientific">Nitratireductor pacificus pht-3B</name>
    <dbReference type="NCBI Taxonomy" id="391937"/>
    <lineage>
        <taxon>Bacteria</taxon>
        <taxon>Pseudomonadati</taxon>
        <taxon>Pseudomonadota</taxon>
        <taxon>Alphaproteobacteria</taxon>
        <taxon>Hyphomicrobiales</taxon>
        <taxon>Phyllobacteriaceae</taxon>
        <taxon>Nitratireductor</taxon>
    </lineage>
</organism>
<evidence type="ECO:0000256" key="1">
    <source>
        <dbReference type="PIRSR" id="PIRSR613078-2"/>
    </source>
</evidence>
<dbReference type="AlphaFoldDB" id="K2MLG3"/>
<evidence type="ECO:0000313" key="3">
    <source>
        <dbReference type="Proteomes" id="UP000006786"/>
    </source>
</evidence>
<dbReference type="PATRIC" id="fig|391937.3.peg.3153"/>
<proteinExistence type="predicted"/>
<dbReference type="RefSeq" id="WP_008597932.1">
    <property type="nucleotide sequence ID" value="NZ_AMRM01000017.1"/>
</dbReference>
<dbReference type="PANTHER" id="PTHR47623:SF1">
    <property type="entry name" value="OS09G0287300 PROTEIN"/>
    <property type="match status" value="1"/>
</dbReference>
<dbReference type="InterPro" id="IPR029033">
    <property type="entry name" value="His_PPase_superfam"/>
</dbReference>
<dbReference type="Pfam" id="PF00300">
    <property type="entry name" value="His_Phos_1"/>
    <property type="match status" value="1"/>
</dbReference>
<dbReference type="CDD" id="cd07067">
    <property type="entry name" value="HP_PGM_like"/>
    <property type="match status" value="1"/>
</dbReference>
<gene>
    <name evidence="2" type="ORF">NA2_15337</name>
</gene>
<reference evidence="2 3" key="1">
    <citation type="journal article" date="2012" name="J. Bacteriol.">
        <title>Genome Sequence of Nitratireductor pacificus Type Strain pht-3B.</title>
        <authorList>
            <person name="Lai Q."/>
            <person name="Li G."/>
            <person name="Shao Z."/>
        </authorList>
    </citation>
    <scope>NUCLEOTIDE SEQUENCE [LARGE SCALE GENOMIC DNA]</scope>
    <source>
        <strain evidence="3">pht-3B</strain>
    </source>
</reference>
<dbReference type="InterPro" id="IPR013078">
    <property type="entry name" value="His_Pase_superF_clade-1"/>
</dbReference>
<dbReference type="SMART" id="SM00855">
    <property type="entry name" value="PGAM"/>
    <property type="match status" value="1"/>
</dbReference>
<accession>K2MLG3</accession>
<dbReference type="Proteomes" id="UP000006786">
    <property type="component" value="Unassembled WGS sequence"/>
</dbReference>
<evidence type="ECO:0008006" key="4">
    <source>
        <dbReference type="Google" id="ProtNLM"/>
    </source>
</evidence>
<evidence type="ECO:0000313" key="2">
    <source>
        <dbReference type="EMBL" id="EKF18067.1"/>
    </source>
</evidence>
<dbReference type="SUPFAM" id="SSF53254">
    <property type="entry name" value="Phosphoglycerate mutase-like"/>
    <property type="match status" value="1"/>
</dbReference>
<comment type="caution">
    <text evidence="2">The sequence shown here is derived from an EMBL/GenBank/DDBJ whole genome shotgun (WGS) entry which is preliminary data.</text>
</comment>
<sequence>MREIILLRHAKSSWDDPTLGDFDRPLAPRGRRAAPLMGHAMAERGLVPDHVLVSSARRAQQTWRLVAVELGLEVVDARLDPGLYMASPERLLAALRDAPPEAARVLLVGHNPGLAELAAALAGPGSDEAALDRMNRKFPSGALARFAFGGAWRHLDSGAARLVNFLRPKELA</sequence>
<dbReference type="Gene3D" id="3.40.50.1240">
    <property type="entry name" value="Phosphoglycerate mutase-like"/>
    <property type="match status" value="1"/>
</dbReference>
<dbReference type="STRING" id="391937.NA2_15337"/>
<dbReference type="eggNOG" id="COG2062">
    <property type="taxonomic scope" value="Bacteria"/>
</dbReference>
<dbReference type="EMBL" id="AMRM01000017">
    <property type="protein sequence ID" value="EKF18067.1"/>
    <property type="molecule type" value="Genomic_DNA"/>
</dbReference>
<dbReference type="PANTHER" id="PTHR47623">
    <property type="entry name" value="OS09G0287300 PROTEIN"/>
    <property type="match status" value="1"/>
</dbReference>